<dbReference type="AlphaFoldDB" id="A0AAD4GKK2"/>
<sequence length="229" mass="25115">MTVLFSNLRSIGYVLAFCLSGIVLGLAANFAQLFLPNIHHDFTIFSLVVPSATILIFLLLLQFAQPLVEVTVHFILGILWLTLGAWSADIIGYVQCYGLTGQQPTKNGSIPEQTYCYEMKVIEALSWCLFVMFALFFLIMISLTTRAVALGRVYAWREHSSQLGWFGQWPAYPTEAVPRGPPYAYHPGAYGMPQGGSYVQQVPGHSVVIHPGLNGAPPVITQVPGVVSP</sequence>
<feature type="transmembrane region" description="Helical" evidence="1">
    <location>
        <begin position="42"/>
        <end position="61"/>
    </location>
</feature>
<feature type="transmembrane region" description="Helical" evidence="1">
    <location>
        <begin position="124"/>
        <end position="143"/>
    </location>
</feature>
<reference evidence="2" key="2">
    <citation type="journal article" date="2020" name="Nat. Commun.">
        <title>Large-scale genome sequencing of mycorrhizal fungi provides insights into the early evolution of symbiotic traits.</title>
        <authorList>
            <person name="Miyauchi S."/>
            <person name="Kiss E."/>
            <person name="Kuo A."/>
            <person name="Drula E."/>
            <person name="Kohler A."/>
            <person name="Sanchez-Garcia M."/>
            <person name="Morin E."/>
            <person name="Andreopoulos B."/>
            <person name="Barry K.W."/>
            <person name="Bonito G."/>
            <person name="Buee M."/>
            <person name="Carver A."/>
            <person name="Chen C."/>
            <person name="Cichocki N."/>
            <person name="Clum A."/>
            <person name="Culley D."/>
            <person name="Crous P.W."/>
            <person name="Fauchery L."/>
            <person name="Girlanda M."/>
            <person name="Hayes R.D."/>
            <person name="Keri Z."/>
            <person name="LaButti K."/>
            <person name="Lipzen A."/>
            <person name="Lombard V."/>
            <person name="Magnuson J."/>
            <person name="Maillard F."/>
            <person name="Murat C."/>
            <person name="Nolan M."/>
            <person name="Ohm R.A."/>
            <person name="Pangilinan J."/>
            <person name="Pereira M.F."/>
            <person name="Perotto S."/>
            <person name="Peter M."/>
            <person name="Pfister S."/>
            <person name="Riley R."/>
            <person name="Sitrit Y."/>
            <person name="Stielow J.B."/>
            <person name="Szollosi G."/>
            <person name="Zifcakova L."/>
            <person name="Stursova M."/>
            <person name="Spatafora J.W."/>
            <person name="Tedersoo L."/>
            <person name="Vaario L.M."/>
            <person name="Yamada A."/>
            <person name="Yan M."/>
            <person name="Wang P."/>
            <person name="Xu J."/>
            <person name="Bruns T."/>
            <person name="Baldrian P."/>
            <person name="Vilgalys R."/>
            <person name="Dunand C."/>
            <person name="Henrissat B."/>
            <person name="Grigoriev I.V."/>
            <person name="Hibbett D."/>
            <person name="Nagy L.G."/>
            <person name="Martin F.M."/>
        </authorList>
    </citation>
    <scope>NUCLEOTIDE SEQUENCE</scope>
    <source>
        <strain evidence="2">BED1</strain>
    </source>
</reference>
<evidence type="ECO:0008006" key="4">
    <source>
        <dbReference type="Google" id="ProtNLM"/>
    </source>
</evidence>
<gene>
    <name evidence="2" type="ORF">L210DRAFT_3438409</name>
</gene>
<evidence type="ECO:0000313" key="2">
    <source>
        <dbReference type="EMBL" id="KAF8450729.1"/>
    </source>
</evidence>
<protein>
    <recommendedName>
        <fullName evidence="4">MARVEL domain-containing protein</fullName>
    </recommendedName>
</protein>
<keyword evidence="1" id="KW-0812">Transmembrane</keyword>
<feature type="transmembrane region" description="Helical" evidence="1">
    <location>
        <begin position="12"/>
        <end position="30"/>
    </location>
</feature>
<keyword evidence="3" id="KW-1185">Reference proteome</keyword>
<name>A0AAD4GKK2_BOLED</name>
<feature type="transmembrane region" description="Helical" evidence="1">
    <location>
        <begin position="73"/>
        <end position="94"/>
    </location>
</feature>
<evidence type="ECO:0000256" key="1">
    <source>
        <dbReference type="SAM" id="Phobius"/>
    </source>
</evidence>
<dbReference type="Proteomes" id="UP001194468">
    <property type="component" value="Unassembled WGS sequence"/>
</dbReference>
<keyword evidence="1" id="KW-1133">Transmembrane helix</keyword>
<keyword evidence="1" id="KW-0472">Membrane</keyword>
<reference evidence="2" key="1">
    <citation type="submission" date="2019-10" db="EMBL/GenBank/DDBJ databases">
        <authorList>
            <consortium name="DOE Joint Genome Institute"/>
            <person name="Kuo A."/>
            <person name="Miyauchi S."/>
            <person name="Kiss E."/>
            <person name="Drula E."/>
            <person name="Kohler A."/>
            <person name="Sanchez-Garcia M."/>
            <person name="Andreopoulos B."/>
            <person name="Barry K.W."/>
            <person name="Bonito G."/>
            <person name="Buee M."/>
            <person name="Carver A."/>
            <person name="Chen C."/>
            <person name="Cichocki N."/>
            <person name="Clum A."/>
            <person name="Culley D."/>
            <person name="Crous P.W."/>
            <person name="Fauchery L."/>
            <person name="Girlanda M."/>
            <person name="Hayes R."/>
            <person name="Keri Z."/>
            <person name="LaButti K."/>
            <person name="Lipzen A."/>
            <person name="Lombard V."/>
            <person name="Magnuson J."/>
            <person name="Maillard F."/>
            <person name="Morin E."/>
            <person name="Murat C."/>
            <person name="Nolan M."/>
            <person name="Ohm R."/>
            <person name="Pangilinan J."/>
            <person name="Pereira M."/>
            <person name="Perotto S."/>
            <person name="Peter M."/>
            <person name="Riley R."/>
            <person name="Sitrit Y."/>
            <person name="Stielow B."/>
            <person name="Szollosi G."/>
            <person name="Zifcakova L."/>
            <person name="Stursova M."/>
            <person name="Spatafora J.W."/>
            <person name="Tedersoo L."/>
            <person name="Vaario L.-M."/>
            <person name="Yamada A."/>
            <person name="Yan M."/>
            <person name="Wang P."/>
            <person name="Xu J."/>
            <person name="Bruns T."/>
            <person name="Baldrian P."/>
            <person name="Vilgalys R."/>
            <person name="Henrissat B."/>
            <person name="Grigoriev I.V."/>
            <person name="Hibbett D."/>
            <person name="Nagy L.G."/>
            <person name="Martin F.M."/>
        </authorList>
    </citation>
    <scope>NUCLEOTIDE SEQUENCE</scope>
    <source>
        <strain evidence="2">BED1</strain>
    </source>
</reference>
<dbReference type="EMBL" id="WHUW01000002">
    <property type="protein sequence ID" value="KAF8450729.1"/>
    <property type="molecule type" value="Genomic_DNA"/>
</dbReference>
<accession>A0AAD4GKK2</accession>
<proteinExistence type="predicted"/>
<comment type="caution">
    <text evidence="2">The sequence shown here is derived from an EMBL/GenBank/DDBJ whole genome shotgun (WGS) entry which is preliminary data.</text>
</comment>
<evidence type="ECO:0000313" key="3">
    <source>
        <dbReference type="Proteomes" id="UP001194468"/>
    </source>
</evidence>
<organism evidence="2 3">
    <name type="scientific">Boletus edulis BED1</name>
    <dbReference type="NCBI Taxonomy" id="1328754"/>
    <lineage>
        <taxon>Eukaryota</taxon>
        <taxon>Fungi</taxon>
        <taxon>Dikarya</taxon>
        <taxon>Basidiomycota</taxon>
        <taxon>Agaricomycotina</taxon>
        <taxon>Agaricomycetes</taxon>
        <taxon>Agaricomycetidae</taxon>
        <taxon>Boletales</taxon>
        <taxon>Boletineae</taxon>
        <taxon>Boletaceae</taxon>
        <taxon>Boletoideae</taxon>
        <taxon>Boletus</taxon>
    </lineage>
</organism>